<dbReference type="AlphaFoldDB" id="A0AA35QV29"/>
<dbReference type="Pfam" id="PF01783">
    <property type="entry name" value="Ribosomal_L32p"/>
    <property type="match status" value="1"/>
</dbReference>
<dbReference type="GO" id="GO:0003735">
    <property type="term" value="F:structural constituent of ribosome"/>
    <property type="evidence" value="ECO:0007669"/>
    <property type="project" value="InterPro"/>
</dbReference>
<dbReference type="EMBL" id="CASHTH010000148">
    <property type="protein sequence ID" value="CAI7992533.1"/>
    <property type="molecule type" value="Genomic_DNA"/>
</dbReference>
<sequence length="72" mass="7996">MAPLPKKKHTRARKGNRAAHHAIGLPTLVHCSRCDTRIPPHRVCPECGNYKGRTVKGNWPNADVYNVDVVDA</sequence>
<name>A0AA35QV29_GEOBA</name>
<dbReference type="SUPFAM" id="SSF57829">
    <property type="entry name" value="Zn-binding ribosomal proteins"/>
    <property type="match status" value="1"/>
</dbReference>
<dbReference type="PANTHER" id="PTHR35534">
    <property type="entry name" value="50S RIBOSOMAL PROTEIN L32"/>
    <property type="match status" value="1"/>
</dbReference>
<accession>A0AA35QV29</accession>
<dbReference type="GO" id="GO:0015934">
    <property type="term" value="C:large ribosomal subunit"/>
    <property type="evidence" value="ECO:0007669"/>
    <property type="project" value="InterPro"/>
</dbReference>
<comment type="similarity">
    <text evidence="1">Belongs to the bacterial ribosomal protein bL32 family.</text>
</comment>
<protein>
    <submittedName>
        <fullName evidence="4">50S ribosomal protein L32</fullName>
    </submittedName>
</protein>
<organism evidence="4 5">
    <name type="scientific">Geodia barretti</name>
    <name type="common">Barrett's horny sponge</name>
    <dbReference type="NCBI Taxonomy" id="519541"/>
    <lineage>
        <taxon>Eukaryota</taxon>
        <taxon>Metazoa</taxon>
        <taxon>Porifera</taxon>
        <taxon>Demospongiae</taxon>
        <taxon>Heteroscleromorpha</taxon>
        <taxon>Tetractinellida</taxon>
        <taxon>Astrophorina</taxon>
        <taxon>Geodiidae</taxon>
        <taxon>Geodia</taxon>
    </lineage>
</organism>
<dbReference type="InterPro" id="IPR002677">
    <property type="entry name" value="Ribosomal_bL32"/>
</dbReference>
<dbReference type="GO" id="GO:0006412">
    <property type="term" value="P:translation"/>
    <property type="evidence" value="ECO:0007669"/>
    <property type="project" value="InterPro"/>
</dbReference>
<dbReference type="Proteomes" id="UP001174909">
    <property type="component" value="Unassembled WGS sequence"/>
</dbReference>
<dbReference type="HAMAP" id="MF_00340">
    <property type="entry name" value="Ribosomal_bL32"/>
    <property type="match status" value="1"/>
</dbReference>
<evidence type="ECO:0000256" key="2">
    <source>
        <dbReference type="ARBA" id="ARBA00022980"/>
    </source>
</evidence>
<proteinExistence type="inferred from homology"/>
<keyword evidence="5" id="KW-1185">Reference proteome</keyword>
<evidence type="ECO:0000256" key="1">
    <source>
        <dbReference type="ARBA" id="ARBA00008560"/>
    </source>
</evidence>
<dbReference type="InterPro" id="IPR011332">
    <property type="entry name" value="Ribosomal_zn-bd"/>
</dbReference>
<evidence type="ECO:0000313" key="4">
    <source>
        <dbReference type="EMBL" id="CAI7992533.1"/>
    </source>
</evidence>
<evidence type="ECO:0000313" key="5">
    <source>
        <dbReference type="Proteomes" id="UP001174909"/>
    </source>
</evidence>
<dbReference type="InterPro" id="IPR044957">
    <property type="entry name" value="Ribosomal_bL32_bact"/>
</dbReference>
<evidence type="ECO:0000256" key="3">
    <source>
        <dbReference type="ARBA" id="ARBA00023274"/>
    </source>
</evidence>
<comment type="caution">
    <text evidence="4">The sequence shown here is derived from an EMBL/GenBank/DDBJ whole genome shotgun (WGS) entry which is preliminary data.</text>
</comment>
<keyword evidence="2 4" id="KW-0689">Ribosomal protein</keyword>
<dbReference type="PANTHER" id="PTHR35534:SF1">
    <property type="entry name" value="LARGE RIBOSOMAL SUBUNIT PROTEIN BL32"/>
    <property type="match status" value="1"/>
</dbReference>
<reference evidence="4" key="1">
    <citation type="submission" date="2023-03" db="EMBL/GenBank/DDBJ databases">
        <authorList>
            <person name="Steffen K."/>
            <person name="Cardenas P."/>
        </authorList>
    </citation>
    <scope>NUCLEOTIDE SEQUENCE</scope>
</reference>
<dbReference type="NCBIfam" id="TIGR01031">
    <property type="entry name" value="rpmF_bact"/>
    <property type="match status" value="1"/>
</dbReference>
<gene>
    <name evidence="4" type="ORF">GBAR_LOCUS1033</name>
</gene>
<keyword evidence="3" id="KW-0687">Ribonucleoprotein</keyword>